<dbReference type="Gene3D" id="1.10.3210.10">
    <property type="entry name" value="Hypothetical protein af1432"/>
    <property type="match status" value="1"/>
</dbReference>
<dbReference type="Proteomes" id="UP001321506">
    <property type="component" value="Unassembled WGS sequence"/>
</dbReference>
<dbReference type="GO" id="GO:0008832">
    <property type="term" value="F:dGTPase activity"/>
    <property type="evidence" value="ECO:0007669"/>
    <property type="project" value="TreeGrafter"/>
</dbReference>
<dbReference type="PROSITE" id="PS51831">
    <property type="entry name" value="HD"/>
    <property type="match status" value="1"/>
</dbReference>
<dbReference type="PANTHER" id="PTHR11373">
    <property type="entry name" value="DEOXYNUCLEOSIDE TRIPHOSPHATE TRIPHOSPHOHYDROLASE"/>
    <property type="match status" value="1"/>
</dbReference>
<dbReference type="InterPro" id="IPR050135">
    <property type="entry name" value="dGTPase-like"/>
</dbReference>
<dbReference type="NCBIfam" id="TIGR01353">
    <property type="entry name" value="dGTP_triPase"/>
    <property type="match status" value="1"/>
</dbReference>
<dbReference type="InterPro" id="IPR006261">
    <property type="entry name" value="dGTPase"/>
</dbReference>
<dbReference type="GO" id="GO:0006203">
    <property type="term" value="P:dGTP catabolic process"/>
    <property type="evidence" value="ECO:0007669"/>
    <property type="project" value="TreeGrafter"/>
</dbReference>
<dbReference type="Pfam" id="PF13286">
    <property type="entry name" value="HD_assoc"/>
    <property type="match status" value="1"/>
</dbReference>
<sequence length="501" mass="54750">MSGHRMSRLHDERAQPGGQSPYRVDIERIRFSPYYSRLSAVTQVISQPGAGAQIHNRLTHSIKVTAVARSIGVRLRGELEAADLPDAPPIEPVVVQAAAAAHDLGHPPFGHLGESVLDRLARETLGLADGFEGNAQTYRIVTALDVIDEAERGLNLTSAVRTAVAKYPWTSTTDAEALGAESRRGIRRHGDRLEIRKHSAYVIDAADLEAARADHGGLRPFEQSVECAIMDVADDIAYSVHDVEDFHRAGLLGHATIAAEFRGWLDATSEWARAGAGELTDTQAPGAGLEALRRKLRRDDAWIADDHAFHASVAAVGADLVDSLLARPFDGSLESERLLASFTARWIARLQDAVVLVPRPVSRSGPVSLDVQPWHEVEVLKFIHKRFVLSRPDLAIYQRGLGRVLVRSVNSLMAWLDDADDRERAPRRLRDLIALAHDGYRALDAERLATADLSGTPSRDRLACARGVLDYVASLTDNQALALAEAISGRTDRLWEIGQSL</sequence>
<dbReference type="SMART" id="SM00471">
    <property type="entry name" value="HDc"/>
    <property type="match status" value="1"/>
</dbReference>
<gene>
    <name evidence="4" type="primary">dgt</name>
    <name evidence="4" type="ORF">QF206_09740</name>
</gene>
<accession>A0AAW6TDU0</accession>
<proteinExistence type="predicted"/>
<dbReference type="InterPro" id="IPR026875">
    <property type="entry name" value="PHydrolase_assoc_dom"/>
</dbReference>
<feature type="domain" description="HD" evidence="3">
    <location>
        <begin position="57"/>
        <end position="239"/>
    </location>
</feature>
<dbReference type="InterPro" id="IPR003607">
    <property type="entry name" value="HD/PDEase_dom"/>
</dbReference>
<dbReference type="EMBL" id="JASATX010000003">
    <property type="protein sequence ID" value="MDI2099242.1"/>
    <property type="molecule type" value="Genomic_DNA"/>
</dbReference>
<dbReference type="Pfam" id="PF01966">
    <property type="entry name" value="HD"/>
    <property type="match status" value="1"/>
</dbReference>
<comment type="caution">
    <text evidence="4">The sequence shown here is derived from an EMBL/GenBank/DDBJ whole genome shotgun (WGS) entry which is preliminary data.</text>
</comment>
<dbReference type="SUPFAM" id="SSF109604">
    <property type="entry name" value="HD-domain/PDEase-like"/>
    <property type="match status" value="1"/>
</dbReference>
<dbReference type="AlphaFoldDB" id="A0AAW6TDU0"/>
<evidence type="ECO:0000313" key="4">
    <source>
        <dbReference type="EMBL" id="MDI2099242.1"/>
    </source>
</evidence>
<evidence type="ECO:0000256" key="1">
    <source>
        <dbReference type="ARBA" id="ARBA00022801"/>
    </source>
</evidence>
<keyword evidence="1" id="KW-0378">Hydrolase</keyword>
<dbReference type="PANTHER" id="PTHR11373:SF32">
    <property type="entry name" value="DEOXYGUANOSINETRIPHOSPHATE TRIPHOSPHOHYDROLASE"/>
    <property type="match status" value="1"/>
</dbReference>
<evidence type="ECO:0000313" key="5">
    <source>
        <dbReference type="Proteomes" id="UP001321506"/>
    </source>
</evidence>
<dbReference type="InterPro" id="IPR006674">
    <property type="entry name" value="HD_domain"/>
</dbReference>
<protein>
    <submittedName>
        <fullName evidence="4">DNTP triphosphohydrolase</fullName>
    </submittedName>
</protein>
<name>A0AAW6TDU0_9MICO</name>
<organism evidence="4 5">
    <name type="scientific">Ruicaihuangia caeni</name>
    <dbReference type="NCBI Taxonomy" id="3042517"/>
    <lineage>
        <taxon>Bacteria</taxon>
        <taxon>Bacillati</taxon>
        <taxon>Actinomycetota</taxon>
        <taxon>Actinomycetes</taxon>
        <taxon>Micrococcales</taxon>
        <taxon>Microbacteriaceae</taxon>
        <taxon>Ruicaihuangia</taxon>
    </lineage>
</organism>
<reference evidence="4 5" key="1">
    <citation type="submission" date="2023-04" db="EMBL/GenBank/DDBJ databases">
        <title>Klugiella caeni sp. nov. isolated from the sludge of biochemical tank.</title>
        <authorList>
            <person name="Geng K."/>
        </authorList>
    </citation>
    <scope>NUCLEOTIDE SEQUENCE [LARGE SCALE GENOMIC DNA]</scope>
    <source>
        <strain evidence="4 5">YN-L-19</strain>
    </source>
</reference>
<evidence type="ECO:0000256" key="2">
    <source>
        <dbReference type="SAM" id="MobiDB-lite"/>
    </source>
</evidence>
<keyword evidence="5" id="KW-1185">Reference proteome</keyword>
<feature type="region of interest" description="Disordered" evidence="2">
    <location>
        <begin position="1"/>
        <end position="22"/>
    </location>
</feature>
<evidence type="ECO:0000259" key="3">
    <source>
        <dbReference type="PROSITE" id="PS51831"/>
    </source>
</evidence>